<evidence type="ECO:0000256" key="1">
    <source>
        <dbReference type="ARBA" id="ARBA00004141"/>
    </source>
</evidence>
<accession>A0A101HHX7</accession>
<dbReference type="SUPFAM" id="SSF81330">
    <property type="entry name" value="Gated mechanosensitive channel"/>
    <property type="match status" value="1"/>
</dbReference>
<evidence type="ECO:0000256" key="7">
    <source>
        <dbReference type="ARBA" id="ARBA00023136"/>
    </source>
</evidence>
<organism evidence="10 11">
    <name type="scientific">candidate division WS6 bacterium 34_10</name>
    <dbReference type="NCBI Taxonomy" id="1641389"/>
    <lineage>
        <taxon>Bacteria</taxon>
        <taxon>Candidatus Dojkabacteria</taxon>
    </lineage>
</organism>
<reference evidence="11" key="1">
    <citation type="journal article" date="2015" name="MBio">
        <title>Genome-Resolved Metagenomic Analysis Reveals Roles for Candidate Phyla and Other Microbial Community Members in Biogeochemical Transformations in Oil Reservoirs.</title>
        <authorList>
            <person name="Hu P."/>
            <person name="Tom L."/>
            <person name="Singh A."/>
            <person name="Thomas B.C."/>
            <person name="Baker B.J."/>
            <person name="Piceno Y.M."/>
            <person name="Andersen G.L."/>
            <person name="Banfield J.F."/>
        </authorList>
    </citation>
    <scope>NUCLEOTIDE SEQUENCE [LARGE SCALE GENOMIC DNA]</scope>
</reference>
<evidence type="ECO:0000256" key="4">
    <source>
        <dbReference type="ARBA" id="ARBA00022692"/>
    </source>
</evidence>
<evidence type="ECO:0000313" key="11">
    <source>
        <dbReference type="Proteomes" id="UP000053904"/>
    </source>
</evidence>
<dbReference type="Gene3D" id="1.10.1200.120">
    <property type="entry name" value="Large-conductance mechanosensitive channel, MscL, domain 1"/>
    <property type="match status" value="1"/>
</dbReference>
<keyword evidence="6" id="KW-0406">Ion transport</keyword>
<dbReference type="GO" id="GO:0016020">
    <property type="term" value="C:membrane"/>
    <property type="evidence" value="ECO:0007669"/>
    <property type="project" value="UniProtKB-SubCell"/>
</dbReference>
<evidence type="ECO:0000256" key="3">
    <source>
        <dbReference type="ARBA" id="ARBA00022475"/>
    </source>
</evidence>
<dbReference type="PANTHER" id="PTHR30266">
    <property type="entry name" value="MECHANOSENSITIVE CHANNEL MSCL"/>
    <property type="match status" value="1"/>
</dbReference>
<keyword evidence="8" id="KW-0407">Ion channel</keyword>
<name>A0A101HHX7_9BACT</name>
<keyword evidence="4 9" id="KW-0812">Transmembrane</keyword>
<comment type="caution">
    <text evidence="10">The sequence shown here is derived from an EMBL/GenBank/DDBJ whole genome shotgun (WGS) entry which is preliminary data.</text>
</comment>
<dbReference type="AlphaFoldDB" id="A0A101HHX7"/>
<evidence type="ECO:0000256" key="8">
    <source>
        <dbReference type="ARBA" id="ARBA00023303"/>
    </source>
</evidence>
<dbReference type="Proteomes" id="UP000053904">
    <property type="component" value="Unassembled WGS sequence"/>
</dbReference>
<evidence type="ECO:0000256" key="9">
    <source>
        <dbReference type="SAM" id="Phobius"/>
    </source>
</evidence>
<evidence type="ECO:0000256" key="5">
    <source>
        <dbReference type="ARBA" id="ARBA00022989"/>
    </source>
</evidence>
<dbReference type="PANTHER" id="PTHR30266:SF2">
    <property type="entry name" value="LARGE-CONDUCTANCE MECHANOSENSITIVE CHANNEL"/>
    <property type="match status" value="1"/>
</dbReference>
<feature type="transmembrane region" description="Helical" evidence="9">
    <location>
        <begin position="90"/>
        <end position="112"/>
    </location>
</feature>
<sequence length="155" mass="17383">MLKKLKKTFKDFKEFAFKDAVLGAAVGIMIGTALRDLINSLVDNILMPPIAYITSGINFEDLFIVIGKGTYEDIDAAREANALILTYGQFINSLISFLILAIALYLLINVFIKGIQKRLDREEEKKEKPTTKECPYCKTQIPKKASRCPNCTSNL</sequence>
<dbReference type="InterPro" id="IPR037673">
    <property type="entry name" value="MSC/AndL"/>
</dbReference>
<keyword evidence="5 9" id="KW-1133">Transmembrane helix</keyword>
<dbReference type="PATRIC" id="fig|1641389.3.peg.700"/>
<dbReference type="InterPro" id="IPR001185">
    <property type="entry name" value="MS_channel"/>
</dbReference>
<keyword evidence="3" id="KW-1003">Cell membrane</keyword>
<dbReference type="InterPro" id="IPR036019">
    <property type="entry name" value="MscL_channel"/>
</dbReference>
<keyword evidence="7 9" id="KW-0472">Membrane</keyword>
<feature type="transmembrane region" description="Helical" evidence="9">
    <location>
        <begin position="20"/>
        <end position="38"/>
    </location>
</feature>
<evidence type="ECO:0000313" key="10">
    <source>
        <dbReference type="EMBL" id="KUK77009.1"/>
    </source>
</evidence>
<dbReference type="NCBIfam" id="TIGR00220">
    <property type="entry name" value="mscL"/>
    <property type="match status" value="1"/>
</dbReference>
<gene>
    <name evidence="10" type="ORF">XD93_0595</name>
</gene>
<keyword evidence="2" id="KW-0813">Transport</keyword>
<dbReference type="Pfam" id="PF01741">
    <property type="entry name" value="MscL"/>
    <property type="match status" value="1"/>
</dbReference>
<protein>
    <submittedName>
        <fullName evidence="10">Large-conductance mechanosensitive channel</fullName>
    </submittedName>
</protein>
<evidence type="ECO:0000256" key="2">
    <source>
        <dbReference type="ARBA" id="ARBA00022448"/>
    </source>
</evidence>
<dbReference type="EMBL" id="LGGO01000076">
    <property type="protein sequence ID" value="KUK77009.1"/>
    <property type="molecule type" value="Genomic_DNA"/>
</dbReference>
<comment type="subcellular location">
    <subcellularLocation>
        <location evidence="1">Membrane</location>
        <topology evidence="1">Multi-pass membrane protein</topology>
    </subcellularLocation>
</comment>
<proteinExistence type="predicted"/>
<evidence type="ECO:0000256" key="6">
    <source>
        <dbReference type="ARBA" id="ARBA00023065"/>
    </source>
</evidence>
<dbReference type="GO" id="GO:0008381">
    <property type="term" value="F:mechanosensitive monoatomic ion channel activity"/>
    <property type="evidence" value="ECO:0007669"/>
    <property type="project" value="InterPro"/>
</dbReference>